<evidence type="ECO:0000313" key="2">
    <source>
        <dbReference type="Proteomes" id="UP000095284"/>
    </source>
</evidence>
<protein>
    <submittedName>
        <fullName evidence="3">Aldedh domain-containing protein</fullName>
    </submittedName>
</protein>
<proteinExistence type="predicted"/>
<dbReference type="Proteomes" id="UP000095284">
    <property type="component" value="Unplaced"/>
</dbReference>
<dbReference type="eggNOG" id="KOG2450">
    <property type="taxonomic scope" value="Eukaryota"/>
</dbReference>
<name>A0A1I7S223_BURXY</name>
<reference evidence="3" key="1">
    <citation type="submission" date="2016-11" db="UniProtKB">
        <authorList>
            <consortium name="WormBaseParasite"/>
        </authorList>
    </citation>
    <scope>IDENTIFICATION</scope>
</reference>
<dbReference type="SUPFAM" id="SSF53720">
    <property type="entry name" value="ALDH-like"/>
    <property type="match status" value="1"/>
</dbReference>
<sequence length="95" mass="10843">MAPYTVHKSLDQGLYFLDGQRKTIEKPKYSREFDVFEPRIGKVVAKCPIAPKELVDRVCTDAKKAQPAWGKIVPMERAKVLLKVADIIRVKTFLL</sequence>
<dbReference type="Gene3D" id="3.40.605.10">
    <property type="entry name" value="Aldehyde Dehydrogenase, Chain A, domain 1"/>
    <property type="match status" value="1"/>
</dbReference>
<dbReference type="InterPro" id="IPR016161">
    <property type="entry name" value="Ald_DH/histidinol_DH"/>
</dbReference>
<dbReference type="Pfam" id="PF00171">
    <property type="entry name" value="Aldedh"/>
    <property type="match status" value="1"/>
</dbReference>
<feature type="domain" description="Aldehyde dehydrogenase" evidence="1">
    <location>
        <begin position="30"/>
        <end position="90"/>
    </location>
</feature>
<evidence type="ECO:0000259" key="1">
    <source>
        <dbReference type="Pfam" id="PF00171"/>
    </source>
</evidence>
<organism evidence="2 3">
    <name type="scientific">Bursaphelenchus xylophilus</name>
    <name type="common">Pinewood nematode worm</name>
    <name type="synonym">Aphelenchoides xylophilus</name>
    <dbReference type="NCBI Taxonomy" id="6326"/>
    <lineage>
        <taxon>Eukaryota</taxon>
        <taxon>Metazoa</taxon>
        <taxon>Ecdysozoa</taxon>
        <taxon>Nematoda</taxon>
        <taxon>Chromadorea</taxon>
        <taxon>Rhabditida</taxon>
        <taxon>Tylenchina</taxon>
        <taxon>Tylenchomorpha</taxon>
        <taxon>Aphelenchoidea</taxon>
        <taxon>Aphelenchoididae</taxon>
        <taxon>Bursaphelenchus</taxon>
    </lineage>
</organism>
<dbReference type="GO" id="GO:0016491">
    <property type="term" value="F:oxidoreductase activity"/>
    <property type="evidence" value="ECO:0007669"/>
    <property type="project" value="InterPro"/>
</dbReference>
<dbReference type="InterPro" id="IPR016162">
    <property type="entry name" value="Ald_DH_N"/>
</dbReference>
<dbReference type="WBParaSite" id="BXY_0705200.1">
    <property type="protein sequence ID" value="BXY_0705200.1"/>
    <property type="gene ID" value="BXY_0705200"/>
</dbReference>
<accession>A0A1I7S223</accession>
<dbReference type="AlphaFoldDB" id="A0A1I7S223"/>
<dbReference type="InterPro" id="IPR015590">
    <property type="entry name" value="Aldehyde_DH_dom"/>
</dbReference>
<evidence type="ECO:0000313" key="3">
    <source>
        <dbReference type="WBParaSite" id="BXY_0705200.1"/>
    </source>
</evidence>